<keyword evidence="4 7" id="KW-0812">Transmembrane</keyword>
<evidence type="ECO:0000256" key="1">
    <source>
        <dbReference type="ARBA" id="ARBA00004162"/>
    </source>
</evidence>
<comment type="caution">
    <text evidence="9">The sequence shown here is derived from an EMBL/GenBank/DDBJ whole genome shotgun (WGS) entry which is preliminary data.</text>
</comment>
<dbReference type="Proteomes" id="UP001600165">
    <property type="component" value="Unassembled WGS sequence"/>
</dbReference>
<dbReference type="EMBL" id="JBHZOL010000071">
    <property type="protein sequence ID" value="MFE4106736.1"/>
    <property type="molecule type" value="Genomic_DNA"/>
</dbReference>
<keyword evidence="10" id="KW-1185">Reference proteome</keyword>
<evidence type="ECO:0000256" key="8">
    <source>
        <dbReference type="SAM" id="Phobius"/>
    </source>
</evidence>
<gene>
    <name evidence="9" type="ORF">ACFVKH_10645</name>
</gene>
<dbReference type="Gene3D" id="3.30.420.270">
    <property type="match status" value="1"/>
</dbReference>
<evidence type="ECO:0000256" key="7">
    <source>
        <dbReference type="RuleBase" id="RU003879"/>
    </source>
</evidence>
<keyword evidence="5 8" id="KW-1133">Transmembrane helix</keyword>
<evidence type="ECO:0000256" key="6">
    <source>
        <dbReference type="ARBA" id="ARBA00023136"/>
    </source>
</evidence>
<proteinExistence type="inferred from homology"/>
<dbReference type="Pfam" id="PF02472">
    <property type="entry name" value="ExbD"/>
    <property type="match status" value="1"/>
</dbReference>
<dbReference type="InterPro" id="IPR003400">
    <property type="entry name" value="ExbD"/>
</dbReference>
<name>A0ABW6IF13_9CYAN</name>
<comment type="subcellular location">
    <subcellularLocation>
        <location evidence="1">Cell membrane</location>
        <topology evidence="1">Single-pass membrane protein</topology>
    </subcellularLocation>
    <subcellularLocation>
        <location evidence="7">Cell membrane</location>
        <topology evidence="7">Single-pass type II membrane protein</topology>
    </subcellularLocation>
</comment>
<evidence type="ECO:0000256" key="2">
    <source>
        <dbReference type="ARBA" id="ARBA00005811"/>
    </source>
</evidence>
<accession>A0ABW6IF13</accession>
<organism evidence="9 10">
    <name type="scientific">Almyronema epifaneia S1</name>
    <dbReference type="NCBI Taxonomy" id="2991925"/>
    <lineage>
        <taxon>Bacteria</taxon>
        <taxon>Bacillati</taxon>
        <taxon>Cyanobacteriota</taxon>
        <taxon>Cyanophyceae</taxon>
        <taxon>Nodosilineales</taxon>
        <taxon>Nodosilineaceae</taxon>
        <taxon>Almyronema</taxon>
        <taxon>Almyronema epifaneia</taxon>
    </lineage>
</organism>
<evidence type="ECO:0000256" key="3">
    <source>
        <dbReference type="ARBA" id="ARBA00022475"/>
    </source>
</evidence>
<keyword evidence="7" id="KW-0813">Transport</keyword>
<dbReference type="PANTHER" id="PTHR30558">
    <property type="entry name" value="EXBD MEMBRANE COMPONENT OF PMF-DRIVEN MACROMOLECULE IMPORT SYSTEM"/>
    <property type="match status" value="1"/>
</dbReference>
<keyword evidence="3" id="KW-1003">Cell membrane</keyword>
<dbReference type="PANTHER" id="PTHR30558:SF3">
    <property type="entry name" value="BIOPOLYMER TRANSPORT PROTEIN EXBD-RELATED"/>
    <property type="match status" value="1"/>
</dbReference>
<feature type="transmembrane region" description="Helical" evidence="8">
    <location>
        <begin position="16"/>
        <end position="37"/>
    </location>
</feature>
<dbReference type="RefSeq" id="WP_377964776.1">
    <property type="nucleotide sequence ID" value="NZ_JBHZOL010000071.1"/>
</dbReference>
<evidence type="ECO:0000256" key="5">
    <source>
        <dbReference type="ARBA" id="ARBA00022989"/>
    </source>
</evidence>
<protein>
    <submittedName>
        <fullName evidence="9">ExbD/TolR family protein</fullName>
    </submittedName>
</protein>
<evidence type="ECO:0000313" key="10">
    <source>
        <dbReference type="Proteomes" id="UP001600165"/>
    </source>
</evidence>
<evidence type="ECO:0000313" key="9">
    <source>
        <dbReference type="EMBL" id="MFE4106736.1"/>
    </source>
</evidence>
<comment type="similarity">
    <text evidence="2 7">Belongs to the ExbD/TolR family.</text>
</comment>
<evidence type="ECO:0000256" key="4">
    <source>
        <dbReference type="ARBA" id="ARBA00022692"/>
    </source>
</evidence>
<sequence length="139" mass="15802">MRFRQSRDEKLPQVDLIPMLTVMMGILAFFVMVTLTLTSQKLLEMDLPPKSADNAPEITPEQLRQLFLIRLDDQGQPLLNEAPIEADQLKLRIEAYLSKNPGKTVYVVPAKDLSYEAVIQFVEEMREVGGDRVSLAIEE</sequence>
<keyword evidence="7" id="KW-0653">Protein transport</keyword>
<reference evidence="9 10" key="1">
    <citation type="submission" date="2024-10" db="EMBL/GenBank/DDBJ databases">
        <authorList>
            <person name="Ratan Roy A."/>
            <person name="Morales Sandoval P.H."/>
            <person name="De Los Santos Villalobos S."/>
            <person name="Chakraborty S."/>
            <person name="Mukherjee J."/>
        </authorList>
    </citation>
    <scope>NUCLEOTIDE SEQUENCE [LARGE SCALE GENOMIC DNA]</scope>
    <source>
        <strain evidence="9 10">S1</strain>
    </source>
</reference>
<keyword evidence="6 8" id="KW-0472">Membrane</keyword>